<protein>
    <submittedName>
        <fullName evidence="1">Uncharacterized protein</fullName>
    </submittedName>
</protein>
<dbReference type="HOGENOM" id="CLU_1765205_0_0_6"/>
<dbReference type="EMBL" id="CP001836">
    <property type="protein sequence ID" value="ACZ78807.1"/>
    <property type="molecule type" value="Genomic_DNA"/>
</dbReference>
<gene>
    <name evidence="1" type="ordered locus">Dd586_3981</name>
</gene>
<evidence type="ECO:0000313" key="2">
    <source>
        <dbReference type="Proteomes" id="UP000001446"/>
    </source>
</evidence>
<evidence type="ECO:0000313" key="1">
    <source>
        <dbReference type="EMBL" id="ACZ78807.1"/>
    </source>
</evidence>
<dbReference type="Proteomes" id="UP000001446">
    <property type="component" value="Chromosome"/>
</dbReference>
<proteinExistence type="predicted"/>
<dbReference type="OrthoDB" id="6505770at2"/>
<keyword evidence="2" id="KW-1185">Reference proteome</keyword>
<dbReference type="STRING" id="590409.Dd586_3981"/>
<sequence length="149" mass="17429">MGRLNIRLLDIGSLDDGQLIDLTMEENGSLKSLFKGRVDFQLLIEWFLDNEEDIKSLEIPVGYLTDTSIAEGIHSIYENLDVDNDEVVDKMFDYRSSHCLRFASRGTDFPEIYIGKNGVRYEISIFNECEQWRYFFDIDDFFDELKLLS</sequence>
<accession>D2BZ00</accession>
<organism evidence="1 2">
    <name type="scientific">Dickeya zeae (strain Ech586)</name>
    <name type="common">Dickeya dadantii (strain Ech586)</name>
    <dbReference type="NCBI Taxonomy" id="590409"/>
    <lineage>
        <taxon>Bacteria</taxon>
        <taxon>Pseudomonadati</taxon>
        <taxon>Pseudomonadota</taxon>
        <taxon>Gammaproteobacteria</taxon>
        <taxon>Enterobacterales</taxon>
        <taxon>Pectobacteriaceae</taxon>
        <taxon>Dickeya</taxon>
        <taxon>Dickeya parazeae</taxon>
    </lineage>
</organism>
<dbReference type="eggNOG" id="ENOG5033P73">
    <property type="taxonomic scope" value="Bacteria"/>
</dbReference>
<dbReference type="AlphaFoldDB" id="D2BZ00"/>
<reference evidence="1" key="1">
    <citation type="submission" date="2009-12" db="EMBL/GenBank/DDBJ databases">
        <title>Complete sequence of Dickeya dadantii Ech586.</title>
        <authorList>
            <consortium name="US DOE Joint Genome Institute"/>
            <person name="Lucas S."/>
            <person name="Copeland A."/>
            <person name="Lapidus A."/>
            <person name="Glavina del Rio T."/>
            <person name="Tice H."/>
            <person name="Bruce D."/>
            <person name="Goodwin L."/>
            <person name="Pitluck S."/>
            <person name="Munk A.C."/>
            <person name="Brettin T."/>
            <person name="Detter J.C."/>
            <person name="Han C."/>
            <person name="Tapia R."/>
            <person name="Larimer F."/>
            <person name="Land M."/>
            <person name="Hauser L."/>
            <person name="Kyrpides N."/>
            <person name="Mikhailova N."/>
            <person name="Balakrishnan V."/>
            <person name="Glasner J."/>
            <person name="Perna N.T."/>
        </authorList>
    </citation>
    <scope>NUCLEOTIDE SEQUENCE [LARGE SCALE GENOMIC DNA]</scope>
    <source>
        <strain evidence="1">Ech586</strain>
    </source>
</reference>
<dbReference type="RefSeq" id="WP_012886575.1">
    <property type="nucleotide sequence ID" value="NC_013592.1"/>
</dbReference>
<name>D2BZ00_DICZ5</name>
<dbReference type="KEGG" id="ddc:Dd586_3981"/>